<dbReference type="InterPro" id="IPR043504">
    <property type="entry name" value="Peptidase_S1_PA_chymotrypsin"/>
</dbReference>
<evidence type="ECO:0000313" key="1">
    <source>
        <dbReference type="EMBL" id="MFB9819185.1"/>
    </source>
</evidence>
<dbReference type="EMBL" id="JBHMBC010000007">
    <property type="protein sequence ID" value="MFB9819185.1"/>
    <property type="molecule type" value="Genomic_DNA"/>
</dbReference>
<protein>
    <submittedName>
        <fullName evidence="1">Trypsin-like peptidase domain-containing protein</fullName>
    </submittedName>
</protein>
<keyword evidence="2" id="KW-1185">Reference proteome</keyword>
<evidence type="ECO:0000313" key="2">
    <source>
        <dbReference type="Proteomes" id="UP001589702"/>
    </source>
</evidence>
<sequence>MIQQLPTRFSPYSLKSVRIQVLDINGTTVLQASGFLVSHHGSMWLVTNDHVVSGFNFESRRPRERDRIWLDWAENGSSRPNRIRVHLPTPDAEAPEALFEELSPARIDMDLYDASKNELWKSVKSPPTNGSLLADVVGIEIPKEEQERLPLADYCYFWNGEHPYFEVTDRVWVVGYPASVGKHVPTTPIWTSGSVASEPEIGLDSRFFIDSRTRPGQSGSPVIVHRQSRYLDEAGGLGEELPEKAILLGVYSGRTDEKSDIGSVWKTSVLSRIFNA</sequence>
<reference evidence="1 2" key="1">
    <citation type="submission" date="2024-09" db="EMBL/GenBank/DDBJ databases">
        <authorList>
            <person name="Sun Q."/>
            <person name="Mori K."/>
        </authorList>
    </citation>
    <scope>NUCLEOTIDE SEQUENCE [LARGE SCALE GENOMIC DNA]</scope>
    <source>
        <strain evidence="1 2">JCM 1334</strain>
    </source>
</reference>
<name>A0ABV5XZB2_ARTRM</name>
<organism evidence="1 2">
    <name type="scientific">Arthrobacter ramosus</name>
    <dbReference type="NCBI Taxonomy" id="1672"/>
    <lineage>
        <taxon>Bacteria</taxon>
        <taxon>Bacillati</taxon>
        <taxon>Actinomycetota</taxon>
        <taxon>Actinomycetes</taxon>
        <taxon>Micrococcales</taxon>
        <taxon>Micrococcaceae</taxon>
        <taxon>Arthrobacter</taxon>
    </lineage>
</organism>
<proteinExistence type="predicted"/>
<dbReference type="Pfam" id="PF13365">
    <property type="entry name" value="Trypsin_2"/>
    <property type="match status" value="1"/>
</dbReference>
<dbReference type="RefSeq" id="WP_234748050.1">
    <property type="nucleotide sequence ID" value="NZ_BAAAWN010000001.1"/>
</dbReference>
<dbReference type="InterPro" id="IPR009003">
    <property type="entry name" value="Peptidase_S1_PA"/>
</dbReference>
<dbReference type="Gene3D" id="2.40.10.10">
    <property type="entry name" value="Trypsin-like serine proteases"/>
    <property type="match status" value="1"/>
</dbReference>
<gene>
    <name evidence="1" type="ORF">ACFFP1_06690</name>
</gene>
<comment type="caution">
    <text evidence="1">The sequence shown here is derived from an EMBL/GenBank/DDBJ whole genome shotgun (WGS) entry which is preliminary data.</text>
</comment>
<dbReference type="SUPFAM" id="SSF50494">
    <property type="entry name" value="Trypsin-like serine proteases"/>
    <property type="match status" value="1"/>
</dbReference>
<accession>A0ABV5XZB2</accession>
<dbReference type="Proteomes" id="UP001589702">
    <property type="component" value="Unassembled WGS sequence"/>
</dbReference>